<proteinExistence type="predicted"/>
<dbReference type="Pfam" id="PF13030">
    <property type="entry name" value="DUF3891"/>
    <property type="match status" value="1"/>
</dbReference>
<dbReference type="OrthoDB" id="286277at2"/>
<dbReference type="Proteomes" id="UP000317421">
    <property type="component" value="Unassembled WGS sequence"/>
</dbReference>
<comment type="caution">
    <text evidence="1">The sequence shown here is derived from an EMBL/GenBank/DDBJ whole genome shotgun (WGS) entry which is preliminary data.</text>
</comment>
<protein>
    <submittedName>
        <fullName evidence="1">Uncharacterized protein</fullName>
    </submittedName>
</protein>
<reference evidence="1 2" key="1">
    <citation type="submission" date="2019-02" db="EMBL/GenBank/DDBJ databases">
        <title>Deep-cultivation of Planctomycetes and their phenomic and genomic characterization uncovers novel biology.</title>
        <authorList>
            <person name="Wiegand S."/>
            <person name="Jogler M."/>
            <person name="Boedeker C."/>
            <person name="Pinto D."/>
            <person name="Vollmers J."/>
            <person name="Rivas-Marin E."/>
            <person name="Kohn T."/>
            <person name="Peeters S.H."/>
            <person name="Heuer A."/>
            <person name="Rast P."/>
            <person name="Oberbeckmann S."/>
            <person name="Bunk B."/>
            <person name="Jeske O."/>
            <person name="Meyerdierks A."/>
            <person name="Storesund J.E."/>
            <person name="Kallscheuer N."/>
            <person name="Luecker S."/>
            <person name="Lage O.M."/>
            <person name="Pohl T."/>
            <person name="Merkel B.J."/>
            <person name="Hornburger P."/>
            <person name="Mueller R.-W."/>
            <person name="Bruemmer F."/>
            <person name="Labrenz M."/>
            <person name="Spormann A.M."/>
            <person name="Op Den Camp H."/>
            <person name="Overmann J."/>
            <person name="Amann R."/>
            <person name="Jetten M.S.M."/>
            <person name="Mascher T."/>
            <person name="Medema M.H."/>
            <person name="Devos D.P."/>
            <person name="Kaster A.-K."/>
            <person name="Ovreas L."/>
            <person name="Rohde M."/>
            <person name="Galperin M.Y."/>
            <person name="Jogler C."/>
        </authorList>
    </citation>
    <scope>NUCLEOTIDE SEQUENCE [LARGE SCALE GENOMIC DNA]</scope>
    <source>
        <strain evidence="1 2">Pla108</strain>
    </source>
</reference>
<dbReference type="InterPro" id="IPR024992">
    <property type="entry name" value="DUF3891"/>
</dbReference>
<accession>A0A5C6ABA4</accession>
<dbReference type="RefSeq" id="WP_146445199.1">
    <property type="nucleotide sequence ID" value="NZ_SJPR01000003.1"/>
</dbReference>
<dbReference type="EMBL" id="SJPR01000003">
    <property type="protein sequence ID" value="TWT96680.1"/>
    <property type="molecule type" value="Genomic_DNA"/>
</dbReference>
<gene>
    <name evidence="1" type="ORF">Pla108_24540</name>
</gene>
<evidence type="ECO:0000313" key="2">
    <source>
        <dbReference type="Proteomes" id="UP000317421"/>
    </source>
</evidence>
<evidence type="ECO:0000313" key="1">
    <source>
        <dbReference type="EMBL" id="TWT96680.1"/>
    </source>
</evidence>
<sequence length="263" mass="29203">MIRRDLPSGGDGAAEQWLLVTQPDHARVSWELAKAWDNAEFATLVCPADQPGHELASVRAELLEAIRCHDDGWIGYADALLIDAEGRPLSFTEMPPDAAQAIWTASIEACRAIGPLAGWVVASHFYSLQAGRDADYPQWVGWLESVDQLRTGWLDEWRQASPHHLTELADRCLVWLQAFDWMSLWLCCVCPITEGDEAAEPMTTGGPEAGWRPLRFVADKCREPVRVTPWPFKTAELTLSVDARLGSIEGAASKLSWRLVPSE</sequence>
<keyword evidence="2" id="KW-1185">Reference proteome</keyword>
<dbReference type="AlphaFoldDB" id="A0A5C6ABA4"/>
<name>A0A5C6ABA4_9BACT</name>
<organism evidence="1 2">
    <name type="scientific">Botrimarina colliarenosi</name>
    <dbReference type="NCBI Taxonomy" id="2528001"/>
    <lineage>
        <taxon>Bacteria</taxon>
        <taxon>Pseudomonadati</taxon>
        <taxon>Planctomycetota</taxon>
        <taxon>Planctomycetia</taxon>
        <taxon>Pirellulales</taxon>
        <taxon>Lacipirellulaceae</taxon>
        <taxon>Botrimarina</taxon>
    </lineage>
</organism>